<reference evidence="12" key="1">
    <citation type="journal article" date="2017" name="bioRxiv">
        <title>Comparative analysis of the genomes of Stylophora pistillata and Acropora digitifera provides evidence for extensive differences between species of corals.</title>
        <authorList>
            <person name="Voolstra C.R."/>
            <person name="Li Y."/>
            <person name="Liew Y.J."/>
            <person name="Baumgarten S."/>
            <person name="Zoccola D."/>
            <person name="Flot J.-F."/>
            <person name="Tambutte S."/>
            <person name="Allemand D."/>
            <person name="Aranda M."/>
        </authorList>
    </citation>
    <scope>NUCLEOTIDE SEQUENCE [LARGE SCALE GENOMIC DNA]</scope>
</reference>
<dbReference type="STRING" id="50429.A0A2B4R4G9"/>
<feature type="domain" description="TolB N-terminal" evidence="10">
    <location>
        <begin position="415"/>
        <end position="496"/>
    </location>
</feature>
<dbReference type="InterPro" id="IPR007195">
    <property type="entry name" value="TolB_N"/>
</dbReference>
<evidence type="ECO:0000256" key="1">
    <source>
        <dbReference type="ARBA" id="ARBA00004651"/>
    </source>
</evidence>
<dbReference type="Gene3D" id="3.30.1150.10">
    <property type="match status" value="1"/>
</dbReference>
<evidence type="ECO:0000313" key="12">
    <source>
        <dbReference type="Proteomes" id="UP000225706"/>
    </source>
</evidence>
<keyword evidence="3" id="KW-1003">Cell membrane</keyword>
<evidence type="ECO:0000256" key="6">
    <source>
        <dbReference type="ARBA" id="ARBA00023136"/>
    </source>
</evidence>
<keyword evidence="12" id="KW-1185">Reference proteome</keyword>
<keyword evidence="5 8" id="KW-1133">Transmembrane helix</keyword>
<comment type="subcellular location">
    <subcellularLocation>
        <location evidence="1">Cell membrane</location>
        <topology evidence="1">Multi-pass membrane protein</topology>
    </subcellularLocation>
</comment>
<dbReference type="AlphaFoldDB" id="A0A2B4R4G9"/>
<evidence type="ECO:0000259" key="9">
    <source>
        <dbReference type="Pfam" id="PF01618"/>
    </source>
</evidence>
<feature type="region of interest" description="Disordered" evidence="7">
    <location>
        <begin position="188"/>
        <end position="284"/>
    </location>
</feature>
<evidence type="ECO:0000256" key="3">
    <source>
        <dbReference type="ARBA" id="ARBA00022475"/>
    </source>
</evidence>
<dbReference type="PANTHER" id="PTHR30625">
    <property type="entry name" value="PROTEIN TOLQ"/>
    <property type="match status" value="1"/>
</dbReference>
<feature type="transmembrane region" description="Helical" evidence="8">
    <location>
        <begin position="59"/>
        <end position="81"/>
    </location>
</feature>
<keyword evidence="6 8" id="KW-0472">Membrane</keyword>
<dbReference type="Pfam" id="PF04052">
    <property type="entry name" value="TolB_N"/>
    <property type="match status" value="1"/>
</dbReference>
<comment type="similarity">
    <text evidence="2">Belongs to the ExbB/TolQ family.</text>
</comment>
<feature type="compositionally biased region" description="Basic and acidic residues" evidence="7">
    <location>
        <begin position="240"/>
        <end position="284"/>
    </location>
</feature>
<dbReference type="InterPro" id="IPR002898">
    <property type="entry name" value="MotA_ExbB_proton_chnl"/>
</dbReference>
<feature type="domain" description="MotA/TolQ/ExbB proton channel" evidence="9">
    <location>
        <begin position="2"/>
        <end position="96"/>
    </location>
</feature>
<evidence type="ECO:0000259" key="10">
    <source>
        <dbReference type="Pfam" id="PF04052"/>
    </source>
</evidence>
<organism evidence="11 12">
    <name type="scientific">Stylophora pistillata</name>
    <name type="common">Smooth cauliflower coral</name>
    <dbReference type="NCBI Taxonomy" id="50429"/>
    <lineage>
        <taxon>Eukaryota</taxon>
        <taxon>Metazoa</taxon>
        <taxon>Cnidaria</taxon>
        <taxon>Anthozoa</taxon>
        <taxon>Hexacorallia</taxon>
        <taxon>Scleractinia</taxon>
        <taxon>Astrocoeniina</taxon>
        <taxon>Pocilloporidae</taxon>
        <taxon>Stylophora</taxon>
    </lineage>
</organism>
<comment type="caution">
    <text evidence="11">The sequence shown here is derived from an EMBL/GenBank/DDBJ whole genome shotgun (WGS) entry which is preliminary data.</text>
</comment>
<evidence type="ECO:0000256" key="5">
    <source>
        <dbReference type="ARBA" id="ARBA00022989"/>
    </source>
</evidence>
<evidence type="ECO:0000313" key="11">
    <source>
        <dbReference type="EMBL" id="PFX11132.1"/>
    </source>
</evidence>
<evidence type="ECO:0000256" key="8">
    <source>
        <dbReference type="SAM" id="Phobius"/>
    </source>
</evidence>
<evidence type="ECO:0000256" key="7">
    <source>
        <dbReference type="SAM" id="MobiDB-lite"/>
    </source>
</evidence>
<dbReference type="GO" id="GO:0005886">
    <property type="term" value="C:plasma membrane"/>
    <property type="evidence" value="ECO:0007669"/>
    <property type="project" value="UniProtKB-SubCell"/>
</dbReference>
<proteinExistence type="inferred from homology"/>
<gene>
    <name evidence="11" type="primary">tolQ</name>
    <name evidence="11" type="ORF">AWC38_SpisGene25358</name>
</gene>
<name>A0A2B4R4G9_STYPI</name>
<dbReference type="SUPFAM" id="SSF52964">
    <property type="entry name" value="TolB, N-terminal domain"/>
    <property type="match status" value="1"/>
</dbReference>
<evidence type="ECO:0000256" key="4">
    <source>
        <dbReference type="ARBA" id="ARBA00022692"/>
    </source>
</evidence>
<keyword evidence="4 8" id="KW-0812">Transmembrane</keyword>
<feature type="compositionally biased region" description="Pro residues" evidence="7">
    <location>
        <begin position="213"/>
        <end position="231"/>
    </location>
</feature>
<accession>A0A2B4R4G9</accession>
<dbReference type="Pfam" id="PF01618">
    <property type="entry name" value="MotA_ExbB"/>
    <property type="match status" value="1"/>
</dbReference>
<dbReference type="InterPro" id="IPR050790">
    <property type="entry name" value="ExbB/TolQ_transport"/>
</dbReference>
<dbReference type="Proteomes" id="UP000225706">
    <property type="component" value="Unassembled WGS sequence"/>
</dbReference>
<dbReference type="EMBL" id="LSMT01003541">
    <property type="protein sequence ID" value="PFX11132.1"/>
    <property type="molecule type" value="Genomic_DNA"/>
</dbReference>
<dbReference type="PANTHER" id="PTHR30625:SF3">
    <property type="entry name" value="TOL-PAL SYSTEM PROTEIN TOLQ"/>
    <property type="match status" value="1"/>
</dbReference>
<evidence type="ECO:0000256" key="2">
    <source>
        <dbReference type="ARBA" id="ARBA00010442"/>
    </source>
</evidence>
<dbReference type="OrthoDB" id="43744at2759"/>
<feature type="transmembrane region" description="Helical" evidence="8">
    <location>
        <begin position="16"/>
        <end position="39"/>
    </location>
</feature>
<dbReference type="Gene3D" id="3.40.50.10070">
    <property type="entry name" value="TolB, N-terminal domain"/>
    <property type="match status" value="1"/>
</dbReference>
<sequence length="496" mass="53286">MHVHASREMDHLEKNMGFLASVGSTAPFIGLFGTVWGIMNSFQGIAASQSTNLAVVAPGIAEALFATALGLVAAIPAVLAYNKLTSDMGRYGARLEEFVTEFTALISPPLMTVGVSVDLPEASAPAINENVEPLTISVDKEGQIFVQETPVDLETLVPKLKAITVPWSSHKDMQLMAPTPVEVVMEKPRTRKVSTPPPSKAKPVTPVEKEPETPPTPPTKPEPSTPAPEPGAKPKAKPKKTPEPKVSERPKPEPKPPVAKPEKKPSSKPEVKAKPKPKPQPEKDDFASVLKNLQDLEAAQKADEVNDSDDTSSTTSNELTNSELLIIQQQLRGCWNIPAGARDAHNLVVDIILNIRPDRTVIDAKVVNRPTPPSPFYQAAADSAIRAVLSPKCSPLKLPPKNFGSFSTPSKAELVINITQGHVAPTPIAFVDFQANTPELAQIGRELTHVLTADLNRSGLFRSIDPAAFIQNVASVLEGPRFPDWRLIGAQALVIG</sequence>
<protein>
    <submittedName>
        <fullName evidence="11">Protein TolQ</fullName>
    </submittedName>
</protein>
<feature type="non-terminal residue" evidence="11">
    <location>
        <position position="496"/>
    </location>
</feature>
<dbReference type="GO" id="GO:0017038">
    <property type="term" value="P:protein import"/>
    <property type="evidence" value="ECO:0007669"/>
    <property type="project" value="TreeGrafter"/>
</dbReference>